<sequence>MSQAIPGAPHQEFDLHKLKSYAAQGFVRKATKELNKCVIADDKLQRGDDQNPNRGFHYALLREVYGNTGDAVKDTVLFSILPQVESKELLNHKVMGRVLAIKWQTFACCMNLQQIMLYLLLLMTLTLSVTMDLGDGESPTFHTQLLVWLNVGVALVLGLIATSYFHYANRKLWAVKTIGVIGLVLLALNFCADSIAAHVNWIWFVRCNNVVLTPTALFFIRFEISELYGEIVKKRDTQHLHVVEIALEATIDFFLSFFGRNASHYFNSFFNKVQLPTFVAILVFVITETFYPCGDDVRLYFGIIITFAAWSTSIQYLEIHGTAGYLISLMTFMLNDVVKFMAFYLPFQCAYAISYYLLFEGRGVDAYATIAHSFVTTFLVMLGQIELEPFENLPAPGPYVLGYTLLLTHATLVIVMLLNVLIAMLNKSMDKVMEKAKLEVRVSFAECILRNEKVYGLRPMPEQDPCAALAAEETRHLLHGSHGGAEIVEVDDAEQNKADFTTLPDDVATLCKRLDESEKHNARLEAMLQDIMLHLNIAPRATA</sequence>
<evidence type="ECO:0000313" key="8">
    <source>
        <dbReference type="EMBL" id="EQC28405.1"/>
    </source>
</evidence>
<dbReference type="GO" id="GO:0005216">
    <property type="term" value="F:monoatomic ion channel activity"/>
    <property type="evidence" value="ECO:0007669"/>
    <property type="project" value="InterPro"/>
</dbReference>
<keyword evidence="3" id="KW-0677">Repeat</keyword>
<dbReference type="GO" id="GO:0098703">
    <property type="term" value="P:calcium ion import across plasma membrane"/>
    <property type="evidence" value="ECO:0007669"/>
    <property type="project" value="TreeGrafter"/>
</dbReference>
<comment type="subcellular location">
    <subcellularLocation>
        <location evidence="1">Membrane</location>
        <topology evidence="1">Multi-pass membrane protein</topology>
    </subcellularLocation>
</comment>
<dbReference type="PANTHER" id="PTHR10582">
    <property type="entry name" value="TRANSIENT RECEPTOR POTENTIAL ION CHANNEL PROTEIN"/>
    <property type="match status" value="1"/>
</dbReference>
<keyword evidence="4 6" id="KW-1133">Transmembrane helix</keyword>
<dbReference type="InterPro" id="IPR024862">
    <property type="entry name" value="TRPV"/>
</dbReference>
<dbReference type="InterPro" id="IPR013122">
    <property type="entry name" value="PKD1_2_channel"/>
</dbReference>
<dbReference type="InParanoid" id="T0Q4Q8"/>
<evidence type="ECO:0000256" key="4">
    <source>
        <dbReference type="ARBA" id="ARBA00022989"/>
    </source>
</evidence>
<dbReference type="STRING" id="1156394.T0Q4Q8"/>
<evidence type="ECO:0000313" key="9">
    <source>
        <dbReference type="Proteomes" id="UP000030762"/>
    </source>
</evidence>
<keyword evidence="2 6" id="KW-0812">Transmembrane</keyword>
<dbReference type="Pfam" id="PF08016">
    <property type="entry name" value="PKD_channel"/>
    <property type="match status" value="1"/>
</dbReference>
<feature type="domain" description="Polycystin cation channel PKD1/PKD2" evidence="7">
    <location>
        <begin position="309"/>
        <end position="432"/>
    </location>
</feature>
<feature type="transmembrane region" description="Helical" evidence="6">
    <location>
        <begin position="337"/>
        <end position="359"/>
    </location>
</feature>
<feature type="transmembrane region" description="Helical" evidence="6">
    <location>
        <begin position="299"/>
        <end position="317"/>
    </location>
</feature>
<evidence type="ECO:0000256" key="6">
    <source>
        <dbReference type="SAM" id="Phobius"/>
    </source>
</evidence>
<feature type="transmembrane region" description="Helical" evidence="6">
    <location>
        <begin position="405"/>
        <end position="425"/>
    </location>
</feature>
<dbReference type="eggNOG" id="ENOG502T0EY">
    <property type="taxonomic scope" value="Eukaryota"/>
</dbReference>
<feature type="transmembrane region" description="Helical" evidence="6">
    <location>
        <begin position="366"/>
        <end position="385"/>
    </location>
</feature>
<dbReference type="OMA" id="AECILRN"/>
<evidence type="ECO:0000259" key="7">
    <source>
        <dbReference type="Pfam" id="PF08016"/>
    </source>
</evidence>
<organism evidence="8 9">
    <name type="scientific">Saprolegnia diclina (strain VS20)</name>
    <dbReference type="NCBI Taxonomy" id="1156394"/>
    <lineage>
        <taxon>Eukaryota</taxon>
        <taxon>Sar</taxon>
        <taxon>Stramenopiles</taxon>
        <taxon>Oomycota</taxon>
        <taxon>Saprolegniomycetes</taxon>
        <taxon>Saprolegniales</taxon>
        <taxon>Saprolegniaceae</taxon>
        <taxon>Saprolegnia</taxon>
    </lineage>
</organism>
<dbReference type="GO" id="GO:0005886">
    <property type="term" value="C:plasma membrane"/>
    <property type="evidence" value="ECO:0007669"/>
    <property type="project" value="TreeGrafter"/>
</dbReference>
<dbReference type="Proteomes" id="UP000030762">
    <property type="component" value="Unassembled WGS sequence"/>
</dbReference>
<feature type="transmembrane region" description="Helical" evidence="6">
    <location>
        <begin position="115"/>
        <end position="133"/>
    </location>
</feature>
<reference evidence="8 9" key="1">
    <citation type="submission" date="2012-04" db="EMBL/GenBank/DDBJ databases">
        <title>The Genome Sequence of Saprolegnia declina VS20.</title>
        <authorList>
            <consortium name="The Broad Institute Genome Sequencing Platform"/>
            <person name="Russ C."/>
            <person name="Nusbaum C."/>
            <person name="Tyler B."/>
            <person name="van West P."/>
            <person name="Dieguez-Uribeondo J."/>
            <person name="de Bruijn I."/>
            <person name="Tripathy S."/>
            <person name="Jiang R."/>
            <person name="Young S.K."/>
            <person name="Zeng Q."/>
            <person name="Gargeya S."/>
            <person name="Fitzgerald M."/>
            <person name="Haas B."/>
            <person name="Abouelleil A."/>
            <person name="Alvarado L."/>
            <person name="Arachchi H.M."/>
            <person name="Berlin A."/>
            <person name="Chapman S.B."/>
            <person name="Goldberg J."/>
            <person name="Griggs A."/>
            <person name="Gujja S."/>
            <person name="Hansen M."/>
            <person name="Howarth C."/>
            <person name="Imamovic A."/>
            <person name="Larimer J."/>
            <person name="McCowen C."/>
            <person name="Montmayeur A."/>
            <person name="Murphy C."/>
            <person name="Neiman D."/>
            <person name="Pearson M."/>
            <person name="Priest M."/>
            <person name="Roberts A."/>
            <person name="Saif S."/>
            <person name="Shea T."/>
            <person name="Sisk P."/>
            <person name="Sykes S."/>
            <person name="Wortman J."/>
            <person name="Nusbaum C."/>
            <person name="Birren B."/>
        </authorList>
    </citation>
    <scope>NUCLEOTIDE SEQUENCE [LARGE SCALE GENOMIC DNA]</scope>
    <source>
        <strain evidence="8 9">VS20</strain>
    </source>
</reference>
<evidence type="ECO:0000256" key="1">
    <source>
        <dbReference type="ARBA" id="ARBA00004141"/>
    </source>
</evidence>
<evidence type="ECO:0000256" key="5">
    <source>
        <dbReference type="ARBA" id="ARBA00023136"/>
    </source>
</evidence>
<feature type="transmembrane region" description="Helical" evidence="6">
    <location>
        <begin position="177"/>
        <end position="195"/>
    </location>
</feature>
<proteinExistence type="predicted"/>
<evidence type="ECO:0000256" key="2">
    <source>
        <dbReference type="ARBA" id="ARBA00022692"/>
    </source>
</evidence>
<dbReference type="VEuPathDB" id="FungiDB:SDRG_13734"/>
<name>T0Q4Q8_SAPDV</name>
<accession>T0Q4Q8</accession>
<feature type="transmembrane region" description="Helical" evidence="6">
    <location>
        <begin position="265"/>
        <end position="287"/>
    </location>
</feature>
<keyword evidence="9" id="KW-1185">Reference proteome</keyword>
<dbReference type="EMBL" id="JH767194">
    <property type="protein sequence ID" value="EQC28405.1"/>
    <property type="molecule type" value="Genomic_DNA"/>
</dbReference>
<feature type="transmembrane region" description="Helical" evidence="6">
    <location>
        <begin position="145"/>
        <end position="165"/>
    </location>
</feature>
<gene>
    <name evidence="8" type="ORF">SDRG_13734</name>
</gene>
<dbReference type="RefSeq" id="XP_008618053.1">
    <property type="nucleotide sequence ID" value="XM_008619831.1"/>
</dbReference>
<evidence type="ECO:0000256" key="3">
    <source>
        <dbReference type="ARBA" id="ARBA00022737"/>
    </source>
</evidence>
<dbReference type="GeneID" id="19954461"/>
<dbReference type="OrthoDB" id="163882at2759"/>
<protein>
    <recommendedName>
        <fullName evidence="7">Polycystin cation channel PKD1/PKD2 domain-containing protein</fullName>
    </recommendedName>
</protein>
<dbReference type="PANTHER" id="PTHR10582:SF2">
    <property type="entry name" value="INACTIVE"/>
    <property type="match status" value="1"/>
</dbReference>
<keyword evidence="5 6" id="KW-0472">Membrane</keyword>
<dbReference type="AlphaFoldDB" id="T0Q4Q8"/>